<dbReference type="Pfam" id="PF08487">
    <property type="entry name" value="VIT"/>
    <property type="match status" value="1"/>
</dbReference>
<feature type="region of interest" description="Disordered" evidence="1">
    <location>
        <begin position="710"/>
        <end position="770"/>
    </location>
</feature>
<protein>
    <submittedName>
        <fullName evidence="3">von Willebrand factor A domain-containing protein 5A</fullName>
    </submittedName>
</protein>
<dbReference type="Pfam" id="PF13768">
    <property type="entry name" value="VWA_3"/>
    <property type="match status" value="1"/>
</dbReference>
<sequence>MPIEVGDWLSQPGSGALPPCGLFTSASVPVPLRRRDVVATIHASASFADTQETLSYVSDVDCTAVFKFPLPPRSAVYSFRAVVGDREVVTRIKPRAEAREEYELAVRQGHSAVHMSQHAAGASVFEVTLGNLEAHTEVAVSFSYLRLLDSFGGATLEWAHTATWVPPYAGSAGDVAAGVDTVMSAMPVFAAKVGYSLSYTITVLAEAGAVRSIESPEPVTVVRPPPGAAGAGSGGKGAPGRWVVTQSGEVADPSKDLTLLIEMDPAAASRTGLMVQRTPASRGSAVRTVALATFVPPPPPPPPAASAGPDKPQLRKEIWFVVDCSGSMGGSPIQQAREAALFCVRDLPVDSGVSFNVTCFGSAHKSLYDSCRAYDAATEGQAVAWIQEHVEADMGGTEILDTLKHVYSRPVAPGYSREIIFLTDGGISGHEEQALYDIVQGGSSSPNGQPPTAAAAAPPPPPPPRASVASRLMGLLPGGKHGGGGGGGGGGGDAADVAARTHVLCLGIGHGVHRGVLDGMLPHGRALWGTNGGAERPGGGPQQRFSQPPCFSSAAPMGGGGRGGGHFPLTGRSLQSARKMSAAPMSYAVSPSAVQCQSVAINAAPPSGQQESIERCRAVECVLRMRPEPLAQDTGLHDRQDTYSKKSVHRKEKGGAGPVGSFLRGVGGAIASLGMGGGGGSAAAPPPPPPAPAVAAAAAAAECAAPKGSAAVPSCRRSVMEQEEEREEEQAEQEEGGGGSQAGGVFGSDDDDTSGASAGSPASGGPAAPAAAPEAAAAAAPTAAALSGPELLNFLNLHRTTAGYWAASGQLAEALGVPAGLLLAARQSGDGGGVVHPAAAARPVGLSDDAWATAVVLAALRRCLGAQREVWADMEAKALGWLGGCWPAGARSVGSVVLSLVKLLG</sequence>
<dbReference type="InterPro" id="IPR002035">
    <property type="entry name" value="VWF_A"/>
</dbReference>
<evidence type="ECO:0000313" key="4">
    <source>
        <dbReference type="Proteomes" id="UP000236333"/>
    </source>
</evidence>
<dbReference type="PANTHER" id="PTHR45737:SF6">
    <property type="entry name" value="VON WILLEBRAND FACTOR A DOMAIN-CONTAINING PROTEIN 5A"/>
    <property type="match status" value="1"/>
</dbReference>
<feature type="compositionally biased region" description="Basic and acidic residues" evidence="1">
    <location>
        <begin position="635"/>
        <end position="644"/>
    </location>
</feature>
<keyword evidence="4" id="KW-1185">Reference proteome</keyword>
<feature type="compositionally biased region" description="Low complexity" evidence="1">
    <location>
        <begin position="754"/>
        <end position="770"/>
    </location>
</feature>
<evidence type="ECO:0000313" key="3">
    <source>
        <dbReference type="EMBL" id="PNH05173.1"/>
    </source>
</evidence>
<feature type="compositionally biased region" description="Gly residues" evidence="1">
    <location>
        <begin position="476"/>
        <end position="493"/>
    </location>
</feature>
<evidence type="ECO:0000259" key="2">
    <source>
        <dbReference type="PROSITE" id="PS51468"/>
    </source>
</evidence>
<gene>
    <name evidence="3" type="ORF">TSOC_008588</name>
</gene>
<feature type="compositionally biased region" description="Gly residues" evidence="1">
    <location>
        <begin position="530"/>
        <end position="541"/>
    </location>
</feature>
<dbReference type="Gene3D" id="3.40.50.410">
    <property type="entry name" value="von Willebrand factor, type A domain"/>
    <property type="match status" value="1"/>
</dbReference>
<dbReference type="Proteomes" id="UP000236333">
    <property type="component" value="Unassembled WGS sequence"/>
</dbReference>
<feature type="domain" description="VIT" evidence="2">
    <location>
        <begin position="16"/>
        <end position="146"/>
    </location>
</feature>
<feature type="region of interest" description="Disordered" evidence="1">
    <location>
        <begin position="439"/>
        <end position="493"/>
    </location>
</feature>
<reference evidence="3 4" key="1">
    <citation type="journal article" date="2017" name="Mol. Biol. Evol.">
        <title>The 4-celled Tetrabaena socialis nuclear genome reveals the essential components for genetic control of cell number at the origin of multicellularity in the volvocine lineage.</title>
        <authorList>
            <person name="Featherston J."/>
            <person name="Arakaki Y."/>
            <person name="Hanschen E.R."/>
            <person name="Ferris P.J."/>
            <person name="Michod R.E."/>
            <person name="Olson B.J.S.C."/>
            <person name="Nozaki H."/>
            <person name="Durand P.M."/>
        </authorList>
    </citation>
    <scope>NUCLEOTIDE SEQUENCE [LARGE SCALE GENOMIC DNA]</scope>
    <source>
        <strain evidence="3 4">NIES-571</strain>
    </source>
</reference>
<dbReference type="SUPFAM" id="SSF53300">
    <property type="entry name" value="vWA-like"/>
    <property type="match status" value="1"/>
</dbReference>
<dbReference type="SMART" id="SM00609">
    <property type="entry name" value="VIT"/>
    <property type="match status" value="1"/>
</dbReference>
<accession>A0A2J7ZY27</accession>
<dbReference type="OrthoDB" id="539169at2759"/>
<feature type="compositionally biased region" description="Gly residues" evidence="1">
    <location>
        <begin position="736"/>
        <end position="746"/>
    </location>
</feature>
<feature type="region of interest" description="Disordered" evidence="1">
    <location>
        <begin position="529"/>
        <end position="564"/>
    </location>
</feature>
<dbReference type="AlphaFoldDB" id="A0A2J7ZY27"/>
<organism evidence="3 4">
    <name type="scientific">Tetrabaena socialis</name>
    <dbReference type="NCBI Taxonomy" id="47790"/>
    <lineage>
        <taxon>Eukaryota</taxon>
        <taxon>Viridiplantae</taxon>
        <taxon>Chlorophyta</taxon>
        <taxon>core chlorophytes</taxon>
        <taxon>Chlorophyceae</taxon>
        <taxon>CS clade</taxon>
        <taxon>Chlamydomonadales</taxon>
        <taxon>Tetrabaenaceae</taxon>
        <taxon>Tetrabaena</taxon>
    </lineage>
</organism>
<name>A0A2J7ZY27_9CHLO</name>
<dbReference type="PROSITE" id="PS51468">
    <property type="entry name" value="VIT"/>
    <property type="match status" value="1"/>
</dbReference>
<dbReference type="InterPro" id="IPR036465">
    <property type="entry name" value="vWFA_dom_sf"/>
</dbReference>
<comment type="caution">
    <text evidence="3">The sequence shown here is derived from an EMBL/GenBank/DDBJ whole genome shotgun (WGS) entry which is preliminary data.</text>
</comment>
<feature type="region of interest" description="Disordered" evidence="1">
    <location>
        <begin position="217"/>
        <end position="239"/>
    </location>
</feature>
<feature type="compositionally biased region" description="Acidic residues" evidence="1">
    <location>
        <begin position="721"/>
        <end position="735"/>
    </location>
</feature>
<feature type="compositionally biased region" description="Gly residues" evidence="1">
    <location>
        <begin position="229"/>
        <end position="238"/>
    </location>
</feature>
<dbReference type="PANTHER" id="PTHR45737">
    <property type="entry name" value="VON WILLEBRAND FACTOR A DOMAIN-CONTAINING PROTEIN 5A"/>
    <property type="match status" value="1"/>
</dbReference>
<evidence type="ECO:0000256" key="1">
    <source>
        <dbReference type="SAM" id="MobiDB-lite"/>
    </source>
</evidence>
<dbReference type="EMBL" id="PGGS01000327">
    <property type="protein sequence ID" value="PNH05173.1"/>
    <property type="molecule type" value="Genomic_DNA"/>
</dbReference>
<proteinExistence type="predicted"/>
<feature type="region of interest" description="Disordered" evidence="1">
    <location>
        <begin position="630"/>
        <end position="660"/>
    </location>
</feature>
<dbReference type="InterPro" id="IPR013694">
    <property type="entry name" value="VIT"/>
</dbReference>